<keyword evidence="9 13" id="KW-1133">Transmembrane helix</keyword>
<feature type="transmembrane region" description="Helical" evidence="13">
    <location>
        <begin position="200"/>
        <end position="219"/>
    </location>
</feature>
<keyword evidence="15" id="KW-1185">Reference proteome</keyword>
<feature type="transmembrane region" description="Helical" evidence="13">
    <location>
        <begin position="139"/>
        <end position="158"/>
    </location>
</feature>
<evidence type="ECO:0000256" key="6">
    <source>
        <dbReference type="ARBA" id="ARBA00022449"/>
    </source>
</evidence>
<dbReference type="CDD" id="cd13137">
    <property type="entry name" value="MATE_NorM_like"/>
    <property type="match status" value="1"/>
</dbReference>
<keyword evidence="8 13" id="KW-0812">Transmembrane</keyword>
<dbReference type="NCBIfam" id="TIGR00797">
    <property type="entry name" value="matE"/>
    <property type="match status" value="1"/>
</dbReference>
<gene>
    <name evidence="14" type="ORF">SAMN05216245_103168</name>
</gene>
<feature type="transmembrane region" description="Helical" evidence="13">
    <location>
        <begin position="363"/>
        <end position="384"/>
    </location>
</feature>
<evidence type="ECO:0000256" key="9">
    <source>
        <dbReference type="ARBA" id="ARBA00022989"/>
    </source>
</evidence>
<evidence type="ECO:0000256" key="3">
    <source>
        <dbReference type="ARBA" id="ARBA00010199"/>
    </source>
</evidence>
<evidence type="ECO:0000256" key="11">
    <source>
        <dbReference type="ARBA" id="ARBA00023136"/>
    </source>
</evidence>
<evidence type="ECO:0000256" key="13">
    <source>
        <dbReference type="SAM" id="Phobius"/>
    </source>
</evidence>
<dbReference type="GO" id="GO:0042910">
    <property type="term" value="F:xenobiotic transmembrane transporter activity"/>
    <property type="evidence" value="ECO:0007669"/>
    <property type="project" value="InterPro"/>
</dbReference>
<dbReference type="PIRSF" id="PIRSF006603">
    <property type="entry name" value="DinF"/>
    <property type="match status" value="1"/>
</dbReference>
<keyword evidence="6" id="KW-0050">Antiport</keyword>
<feature type="transmembrane region" description="Helical" evidence="13">
    <location>
        <begin position="422"/>
        <end position="443"/>
    </location>
</feature>
<keyword evidence="10" id="KW-0406">Ion transport</keyword>
<comment type="function">
    <text evidence="1">Multidrug efflux pump.</text>
</comment>
<dbReference type="STRING" id="1123323.SAMN05216245_103168"/>
<evidence type="ECO:0000256" key="4">
    <source>
        <dbReference type="ARBA" id="ARBA00020268"/>
    </source>
</evidence>
<dbReference type="InterPro" id="IPR050222">
    <property type="entry name" value="MATE_MdtK"/>
</dbReference>
<dbReference type="InterPro" id="IPR048279">
    <property type="entry name" value="MdtK-like"/>
</dbReference>
<keyword evidence="7" id="KW-1003">Cell membrane</keyword>
<evidence type="ECO:0000313" key="15">
    <source>
        <dbReference type="Proteomes" id="UP000198896"/>
    </source>
</evidence>
<dbReference type="PANTHER" id="PTHR43298:SF2">
    <property type="entry name" value="FMN_FAD EXPORTER YEEO-RELATED"/>
    <property type="match status" value="1"/>
</dbReference>
<keyword evidence="5" id="KW-0813">Transport</keyword>
<dbReference type="RefSeq" id="WP_218149497.1">
    <property type="nucleotide sequence ID" value="NZ_FONL01000003.1"/>
</dbReference>
<comment type="similarity">
    <text evidence="3">Belongs to the multi antimicrobial extrusion (MATE) (TC 2.A.66.1) family.</text>
</comment>
<keyword evidence="11 13" id="KW-0472">Membrane</keyword>
<name>A0A1I1Z777_9FIRM</name>
<evidence type="ECO:0000256" key="1">
    <source>
        <dbReference type="ARBA" id="ARBA00003408"/>
    </source>
</evidence>
<dbReference type="AlphaFoldDB" id="A0A1I1Z777"/>
<evidence type="ECO:0000256" key="2">
    <source>
        <dbReference type="ARBA" id="ARBA00004651"/>
    </source>
</evidence>
<dbReference type="Proteomes" id="UP000198896">
    <property type="component" value="Unassembled WGS sequence"/>
</dbReference>
<protein>
    <recommendedName>
        <fullName evidence="4">Probable multidrug resistance protein NorM</fullName>
    </recommendedName>
    <alternativeName>
        <fullName evidence="12">Multidrug-efflux transporter</fullName>
    </alternativeName>
</protein>
<evidence type="ECO:0000256" key="8">
    <source>
        <dbReference type="ARBA" id="ARBA00022692"/>
    </source>
</evidence>
<dbReference type="GO" id="GO:0015297">
    <property type="term" value="F:antiporter activity"/>
    <property type="evidence" value="ECO:0007669"/>
    <property type="project" value="UniProtKB-KW"/>
</dbReference>
<evidence type="ECO:0000256" key="10">
    <source>
        <dbReference type="ARBA" id="ARBA00023065"/>
    </source>
</evidence>
<evidence type="ECO:0000256" key="7">
    <source>
        <dbReference type="ARBA" id="ARBA00022475"/>
    </source>
</evidence>
<dbReference type="Pfam" id="PF01554">
    <property type="entry name" value="MatE"/>
    <property type="match status" value="2"/>
</dbReference>
<proteinExistence type="inferred from homology"/>
<dbReference type="InterPro" id="IPR002528">
    <property type="entry name" value="MATE_fam"/>
</dbReference>
<evidence type="ECO:0000256" key="5">
    <source>
        <dbReference type="ARBA" id="ARBA00022448"/>
    </source>
</evidence>
<dbReference type="EMBL" id="FONL01000003">
    <property type="protein sequence ID" value="SFE27575.1"/>
    <property type="molecule type" value="Genomic_DNA"/>
</dbReference>
<feature type="transmembrane region" description="Helical" evidence="13">
    <location>
        <begin position="323"/>
        <end position="343"/>
    </location>
</feature>
<dbReference type="GO" id="GO:0005886">
    <property type="term" value="C:plasma membrane"/>
    <property type="evidence" value="ECO:0007669"/>
    <property type="project" value="UniProtKB-SubCell"/>
</dbReference>
<feature type="transmembrane region" description="Helical" evidence="13">
    <location>
        <begin position="170"/>
        <end position="194"/>
    </location>
</feature>
<dbReference type="GO" id="GO:0006811">
    <property type="term" value="P:monoatomic ion transport"/>
    <property type="evidence" value="ECO:0007669"/>
    <property type="project" value="UniProtKB-KW"/>
</dbReference>
<feature type="transmembrane region" description="Helical" evidence="13">
    <location>
        <begin position="65"/>
        <end position="88"/>
    </location>
</feature>
<sequence>MTNHFNNTPDSELLFSKHHLFHLLWPLVVEQLLSVLVGMVDVLMVAYVGEATVSGVSLVDSVNMLVIQVLFALTAGGTVVCAQFIGAGNYKAAGKSGGQMLFITTSLMLCIAAAFLLKGTSLLSVIFGQVESRVMEDAVKYLLFTAASFPFLAIYYSAAAIFRASGNTKLAMLVSLGMNLLNIIGNAICIFGFHMGVTGVALPTLLARMAAALFMVYSLQRFGKEIRIYAFSQLKPDREIIRKILSIGIPNSVESGLFNFGKILLQSLVSTLGTASIAAYAVASNLATYLYLPGNALGAGMITVVGQCYGAKKPEQAKYYAKILLYLNYAFLAIICSVLIIGRSFWVGCYNLSPLSAGLAEDLILAHSAAMIIWPVAFLLPYYFRAIGKAAFTMKVAVFAMAVFRVGLAYLFIDLWHKNVLWVWYAMFVDWVFRIIVFGYHFMKENTFSDNQ</sequence>
<dbReference type="PANTHER" id="PTHR43298">
    <property type="entry name" value="MULTIDRUG RESISTANCE PROTEIN NORM-RELATED"/>
    <property type="match status" value="1"/>
</dbReference>
<evidence type="ECO:0000313" key="14">
    <source>
        <dbReference type="EMBL" id="SFE27575.1"/>
    </source>
</evidence>
<evidence type="ECO:0000256" key="12">
    <source>
        <dbReference type="ARBA" id="ARBA00031636"/>
    </source>
</evidence>
<feature type="transmembrane region" description="Helical" evidence="13">
    <location>
        <begin position="100"/>
        <end position="127"/>
    </location>
</feature>
<feature type="transmembrane region" description="Helical" evidence="13">
    <location>
        <begin position="396"/>
        <end position="416"/>
    </location>
</feature>
<feature type="transmembrane region" description="Helical" evidence="13">
    <location>
        <begin position="20"/>
        <end position="45"/>
    </location>
</feature>
<accession>A0A1I1Z777</accession>
<reference evidence="14 15" key="1">
    <citation type="submission" date="2016-10" db="EMBL/GenBank/DDBJ databases">
        <authorList>
            <person name="de Groot N.N."/>
        </authorList>
    </citation>
    <scope>NUCLEOTIDE SEQUENCE [LARGE SCALE GENOMIC DNA]</scope>
    <source>
        <strain evidence="14 15">DSM 9236</strain>
    </source>
</reference>
<comment type="subcellular location">
    <subcellularLocation>
        <location evidence="2">Cell membrane</location>
        <topology evidence="2">Multi-pass membrane protein</topology>
    </subcellularLocation>
</comment>
<organism evidence="14 15">
    <name type="scientific">Succiniclasticum ruminis DSM 9236</name>
    <dbReference type="NCBI Taxonomy" id="1123323"/>
    <lineage>
        <taxon>Bacteria</taxon>
        <taxon>Bacillati</taxon>
        <taxon>Bacillota</taxon>
        <taxon>Negativicutes</taxon>
        <taxon>Acidaminococcales</taxon>
        <taxon>Acidaminococcaceae</taxon>
        <taxon>Succiniclasticum</taxon>
    </lineage>
</organism>